<feature type="compositionally biased region" description="Polar residues" evidence="1">
    <location>
        <begin position="226"/>
        <end position="245"/>
    </location>
</feature>
<feature type="compositionally biased region" description="Polar residues" evidence="1">
    <location>
        <begin position="53"/>
        <end position="62"/>
    </location>
</feature>
<evidence type="ECO:0000256" key="1">
    <source>
        <dbReference type="SAM" id="MobiDB-lite"/>
    </source>
</evidence>
<sequence>MANRPNSSASNNVQPSALSDNNGTNPPRPVSYISTHMTDIASENGDASRPHTAVSSQPTWSQPPASRRGPPPARNSVVTTNQATSRPPSSSSRMSRTHIPSLTAHGFFRPMSSQRLQAQRSGRPMNNNNHQAHPVASEDGMSDFGSQKRRSLLSNHTILHGGPSSHDNEIPPPSRGTEFTDPAIPDRGTSNASPTGNTTVRSLGESVRLLQDRSQKVAPSHLNLGKNYNNKPSSQQDNAQKSPMSFRSGFLMPAKNDAQDRRDSRNHERLSSAASTPGSVLQKGFKSEDKPNLGKNYEYFAGNTFFCGGGRFQNSRDKPVNIATGIMVVLPAALFFGYSAPWLWRNASPAIPIIFAYLFFICFSSFIHASLVDPGIIPRNLHPMPPTDPEEDPLTPGPPSNDWVMIKLATSDVAAMDVPLRNDFVSLSHGCKSGTYSCYRSQEGISFSEAIAKCGAPFAMFLYGILATPYPASLWAYHFFLTGRGETTREYLNSHKFPKEDRHRPFTQGNIFRNWIAVLLRPRPPTYVQFKKRYEEGDQRLEAEKRKYRTRDLEAQNGEGMEMQEVPSEPASNKPTDG</sequence>
<feature type="transmembrane region" description="Helical" evidence="2">
    <location>
        <begin position="350"/>
        <end position="372"/>
    </location>
</feature>
<feature type="compositionally biased region" description="Basic and acidic residues" evidence="1">
    <location>
        <begin position="257"/>
        <end position="270"/>
    </location>
</feature>
<keyword evidence="2" id="KW-0812">Transmembrane</keyword>
<feature type="compositionally biased region" description="Polar residues" evidence="1">
    <location>
        <begin position="1"/>
        <end position="25"/>
    </location>
</feature>
<feature type="transmembrane region" description="Helical" evidence="2">
    <location>
        <begin position="320"/>
        <end position="344"/>
    </location>
</feature>
<proteinExistence type="predicted"/>
<dbReference type="AlphaFoldDB" id="A0A1B7P509"/>
<dbReference type="OrthoDB" id="9909019at2759"/>
<protein>
    <recommendedName>
        <fullName evidence="5">Palmitoyltransferase</fullName>
    </recommendedName>
</protein>
<reference evidence="3 4" key="1">
    <citation type="submission" date="2015-07" db="EMBL/GenBank/DDBJ databases">
        <title>Emmonsia species relationships and genome sequence.</title>
        <authorList>
            <person name="Cuomo C.A."/>
            <person name="Schwartz I.S."/>
            <person name="Kenyon C."/>
            <person name="de Hoog G.S."/>
            <person name="Govender N.P."/>
            <person name="Botha A."/>
            <person name="Moreno L."/>
            <person name="de Vries M."/>
            <person name="Munoz J.F."/>
            <person name="Stielow J.B."/>
        </authorList>
    </citation>
    <scope>NUCLEOTIDE SEQUENCE [LARGE SCALE GENOMIC DNA]</scope>
    <source>
        <strain evidence="3 4">CBS 136260</strain>
    </source>
</reference>
<keyword evidence="2" id="KW-1133">Transmembrane helix</keyword>
<feature type="region of interest" description="Disordered" evidence="1">
    <location>
        <begin position="1"/>
        <end position="200"/>
    </location>
</feature>
<accession>A0A1B7P509</accession>
<dbReference type="Proteomes" id="UP000091918">
    <property type="component" value="Unassembled WGS sequence"/>
</dbReference>
<evidence type="ECO:0000256" key="2">
    <source>
        <dbReference type="SAM" id="Phobius"/>
    </source>
</evidence>
<feature type="compositionally biased region" description="Low complexity" evidence="1">
    <location>
        <begin position="85"/>
        <end position="101"/>
    </location>
</feature>
<dbReference type="EMBL" id="LGUA01000105">
    <property type="protein sequence ID" value="OAX84100.1"/>
    <property type="molecule type" value="Genomic_DNA"/>
</dbReference>
<dbReference type="STRING" id="1658172.A0A1B7P509"/>
<keyword evidence="2" id="KW-0472">Membrane</keyword>
<comment type="caution">
    <text evidence="3">The sequence shown here is derived from an EMBL/GenBank/DDBJ whole genome shotgun (WGS) entry which is preliminary data.</text>
</comment>
<evidence type="ECO:0008006" key="5">
    <source>
        <dbReference type="Google" id="ProtNLM"/>
    </source>
</evidence>
<feature type="compositionally biased region" description="Polar residues" evidence="1">
    <location>
        <begin position="188"/>
        <end position="200"/>
    </location>
</feature>
<feature type="region of interest" description="Disordered" evidence="1">
    <location>
        <begin position="541"/>
        <end position="578"/>
    </location>
</feature>
<gene>
    <name evidence="3" type="ORF">ACJ72_01536</name>
</gene>
<feature type="region of interest" description="Disordered" evidence="1">
    <location>
        <begin position="218"/>
        <end position="287"/>
    </location>
</feature>
<feature type="compositionally biased region" description="Polar residues" evidence="1">
    <location>
        <begin position="111"/>
        <end position="131"/>
    </location>
</feature>
<name>A0A1B7P509_9EURO</name>
<evidence type="ECO:0000313" key="3">
    <source>
        <dbReference type="EMBL" id="OAX84100.1"/>
    </source>
</evidence>
<evidence type="ECO:0000313" key="4">
    <source>
        <dbReference type="Proteomes" id="UP000091918"/>
    </source>
</evidence>
<feature type="compositionally biased region" description="Basic and acidic residues" evidence="1">
    <location>
        <begin position="541"/>
        <end position="554"/>
    </location>
</feature>
<organism evidence="3 4">
    <name type="scientific">Emergomyces africanus</name>
    <dbReference type="NCBI Taxonomy" id="1955775"/>
    <lineage>
        <taxon>Eukaryota</taxon>
        <taxon>Fungi</taxon>
        <taxon>Dikarya</taxon>
        <taxon>Ascomycota</taxon>
        <taxon>Pezizomycotina</taxon>
        <taxon>Eurotiomycetes</taxon>
        <taxon>Eurotiomycetidae</taxon>
        <taxon>Onygenales</taxon>
        <taxon>Ajellomycetaceae</taxon>
        <taxon>Emergomyces</taxon>
    </lineage>
</organism>
<keyword evidence="4" id="KW-1185">Reference proteome</keyword>